<keyword evidence="2" id="KW-0444">Lipid biosynthesis</keyword>
<dbReference type="GO" id="GO:0004306">
    <property type="term" value="F:ethanolamine-phosphate cytidylyltransferase activity"/>
    <property type="evidence" value="ECO:0007669"/>
    <property type="project" value="InterPro"/>
</dbReference>
<dbReference type="InterPro" id="IPR014729">
    <property type="entry name" value="Rossmann-like_a/b/a_fold"/>
</dbReference>
<evidence type="ECO:0000256" key="3">
    <source>
        <dbReference type="ARBA" id="ARBA00022679"/>
    </source>
</evidence>
<reference evidence="9 10" key="1">
    <citation type="submission" date="2014-03" db="EMBL/GenBank/DDBJ databases">
        <title>Draft genome of the hookworm Oesophagostomum dentatum.</title>
        <authorList>
            <person name="Mitreva M."/>
        </authorList>
    </citation>
    <scope>NUCLEOTIDE SEQUENCE [LARGE SCALE GENOMIC DNA]</scope>
    <source>
        <strain evidence="9 10">OD-Hann</strain>
    </source>
</reference>
<proteinExistence type="inferred from homology"/>
<gene>
    <name evidence="9" type="ORF">OESDEN_25093</name>
</gene>
<dbReference type="AlphaFoldDB" id="A0A0B1RUH3"/>
<organism evidence="9 10">
    <name type="scientific">Oesophagostomum dentatum</name>
    <name type="common">Nodular worm</name>
    <dbReference type="NCBI Taxonomy" id="61180"/>
    <lineage>
        <taxon>Eukaryota</taxon>
        <taxon>Metazoa</taxon>
        <taxon>Ecdysozoa</taxon>
        <taxon>Nematoda</taxon>
        <taxon>Chromadorea</taxon>
        <taxon>Rhabditida</taxon>
        <taxon>Rhabditina</taxon>
        <taxon>Rhabditomorpha</taxon>
        <taxon>Strongyloidea</taxon>
        <taxon>Strongylidae</taxon>
        <taxon>Oesophagostomum</taxon>
    </lineage>
</organism>
<keyword evidence="6" id="KW-0594">Phospholipid biosynthesis</keyword>
<keyword evidence="4" id="KW-0548">Nucleotidyltransferase</keyword>
<dbReference type="OrthoDB" id="5862416at2759"/>
<dbReference type="EMBL" id="KN612888">
    <property type="protein sequence ID" value="KHJ75291.1"/>
    <property type="molecule type" value="Genomic_DNA"/>
</dbReference>
<dbReference type="GO" id="GO:0006646">
    <property type="term" value="P:phosphatidylethanolamine biosynthetic process"/>
    <property type="evidence" value="ECO:0007669"/>
    <property type="project" value="InterPro"/>
</dbReference>
<evidence type="ECO:0000313" key="10">
    <source>
        <dbReference type="Proteomes" id="UP000053660"/>
    </source>
</evidence>
<evidence type="ECO:0000256" key="2">
    <source>
        <dbReference type="ARBA" id="ARBA00022516"/>
    </source>
</evidence>
<dbReference type="InterPro" id="IPR044608">
    <property type="entry name" value="Ect1/PCYT2"/>
</dbReference>
<comment type="pathway">
    <text evidence="8">Phospholipid metabolism.</text>
</comment>
<evidence type="ECO:0000256" key="5">
    <source>
        <dbReference type="ARBA" id="ARBA00023098"/>
    </source>
</evidence>
<keyword evidence="7" id="KW-1208">Phospholipid metabolism</keyword>
<evidence type="ECO:0000256" key="8">
    <source>
        <dbReference type="ARBA" id="ARBA00025707"/>
    </source>
</evidence>
<evidence type="ECO:0000313" key="9">
    <source>
        <dbReference type="EMBL" id="KHJ75291.1"/>
    </source>
</evidence>
<evidence type="ECO:0000256" key="7">
    <source>
        <dbReference type="ARBA" id="ARBA00023264"/>
    </source>
</evidence>
<protein>
    <submittedName>
        <fullName evidence="9">Uncharacterized protein</fullName>
    </submittedName>
</protein>
<dbReference type="GO" id="GO:0005737">
    <property type="term" value="C:cytoplasm"/>
    <property type="evidence" value="ECO:0007669"/>
    <property type="project" value="TreeGrafter"/>
</dbReference>
<dbReference type="Gene3D" id="3.40.50.620">
    <property type="entry name" value="HUPs"/>
    <property type="match status" value="1"/>
</dbReference>
<dbReference type="PANTHER" id="PTHR45780">
    <property type="entry name" value="ETHANOLAMINE-PHOSPHATE CYTIDYLYLTRANSFERASE"/>
    <property type="match status" value="1"/>
</dbReference>
<evidence type="ECO:0000256" key="6">
    <source>
        <dbReference type="ARBA" id="ARBA00023209"/>
    </source>
</evidence>
<keyword evidence="3" id="KW-0808">Transferase</keyword>
<evidence type="ECO:0000256" key="1">
    <source>
        <dbReference type="ARBA" id="ARBA00010101"/>
    </source>
</evidence>
<accession>A0A0B1RUH3</accession>
<evidence type="ECO:0000256" key="4">
    <source>
        <dbReference type="ARBA" id="ARBA00022695"/>
    </source>
</evidence>
<dbReference type="PANTHER" id="PTHR45780:SF2">
    <property type="entry name" value="ETHANOLAMINE-PHOSPHATE CYTIDYLYLTRANSFERASE"/>
    <property type="match status" value="1"/>
</dbReference>
<comment type="similarity">
    <text evidence="1">Belongs to the cytidylyltransferase family.</text>
</comment>
<sequence length="118" mass="13326">MSLYERALCAFAYKPVDEILLGAPRFIANDMLDRFKIDVVVRGSVTPESDQERFAVAKKRGILRTVDSGSTVTTKSIVDRIIKTRFSSSYSETHGSMQMRSDVFDSNCFTKYLVEQQG</sequence>
<dbReference type="Proteomes" id="UP000053660">
    <property type="component" value="Unassembled WGS sequence"/>
</dbReference>
<keyword evidence="10" id="KW-1185">Reference proteome</keyword>
<name>A0A0B1RUH3_OESDE</name>
<keyword evidence="5" id="KW-0443">Lipid metabolism</keyword>